<gene>
    <name evidence="7" type="ORF">K7862_20160</name>
</gene>
<evidence type="ECO:0000256" key="6">
    <source>
        <dbReference type="SAM" id="Phobius"/>
    </source>
</evidence>
<dbReference type="InterPro" id="IPR036259">
    <property type="entry name" value="MFS_trans_sf"/>
</dbReference>
<keyword evidence="2" id="KW-1003">Cell membrane</keyword>
<dbReference type="PANTHER" id="PTHR42688:SF1">
    <property type="entry name" value="BLR5212 PROTEIN"/>
    <property type="match status" value="1"/>
</dbReference>
<proteinExistence type="predicted"/>
<evidence type="ECO:0000256" key="3">
    <source>
        <dbReference type="ARBA" id="ARBA00022692"/>
    </source>
</evidence>
<feature type="transmembrane region" description="Helical" evidence="6">
    <location>
        <begin position="26"/>
        <end position="44"/>
    </location>
</feature>
<evidence type="ECO:0000256" key="5">
    <source>
        <dbReference type="ARBA" id="ARBA00023136"/>
    </source>
</evidence>
<evidence type="ECO:0000313" key="7">
    <source>
        <dbReference type="EMBL" id="MBY8879928.1"/>
    </source>
</evidence>
<dbReference type="PANTHER" id="PTHR42688">
    <property type="entry name" value="CONSERVED PROTEIN"/>
    <property type="match status" value="1"/>
</dbReference>
<evidence type="ECO:0000256" key="1">
    <source>
        <dbReference type="ARBA" id="ARBA00004651"/>
    </source>
</evidence>
<name>A0ABS7Q9U5_9ACTN</name>
<dbReference type="Proteomes" id="UP000778578">
    <property type="component" value="Unassembled WGS sequence"/>
</dbReference>
<sequence length="163" mass="17204">MTSGHGPRAGATQAPAPLEPRPRMSAWRFVMAFGTVSLLMDFVYEGARSVTGPLLAHLGASALVVGVVTGAGEGVGLVLRLGSGRLADRSGRFWAWTISGYALTVAAVPVLGLTGVLWVAAVLVVAERVCARRPRTRCSRTPRRRPAAAVASPCMRRWTRSAP</sequence>
<keyword evidence="4 6" id="KW-1133">Transmembrane helix</keyword>
<evidence type="ECO:0000313" key="8">
    <source>
        <dbReference type="Proteomes" id="UP000778578"/>
    </source>
</evidence>
<accession>A0ABS7Q9U5</accession>
<dbReference type="EMBL" id="JAINZZ010000025">
    <property type="protein sequence ID" value="MBY8879928.1"/>
    <property type="molecule type" value="Genomic_DNA"/>
</dbReference>
<protein>
    <recommendedName>
        <fullName evidence="9">Major facilitator superfamily (MFS) profile domain-containing protein</fullName>
    </recommendedName>
</protein>
<feature type="transmembrane region" description="Helical" evidence="6">
    <location>
        <begin position="93"/>
        <end position="126"/>
    </location>
</feature>
<keyword evidence="3 6" id="KW-0812">Transmembrane</keyword>
<comment type="caution">
    <text evidence="7">The sequence shown here is derived from an EMBL/GenBank/DDBJ whole genome shotgun (WGS) entry which is preliminary data.</text>
</comment>
<dbReference type="Gene3D" id="1.20.1250.20">
    <property type="entry name" value="MFS general substrate transporter like domains"/>
    <property type="match status" value="1"/>
</dbReference>
<reference evidence="7 8" key="1">
    <citation type="submission" date="2021-08" db="EMBL/GenBank/DDBJ databases">
        <title>WGS of actinomycetes from Thailand.</title>
        <authorList>
            <person name="Thawai C."/>
        </authorList>
    </citation>
    <scope>NUCLEOTIDE SEQUENCE [LARGE SCALE GENOMIC DNA]</scope>
    <source>
        <strain evidence="7 8">PLK6-54</strain>
    </source>
</reference>
<organism evidence="7 8">
    <name type="scientific">Actinacidiphila acidipaludis</name>
    <dbReference type="NCBI Taxonomy" id="2873382"/>
    <lineage>
        <taxon>Bacteria</taxon>
        <taxon>Bacillati</taxon>
        <taxon>Actinomycetota</taxon>
        <taxon>Actinomycetes</taxon>
        <taxon>Kitasatosporales</taxon>
        <taxon>Streptomycetaceae</taxon>
        <taxon>Actinacidiphila</taxon>
    </lineage>
</organism>
<evidence type="ECO:0008006" key="9">
    <source>
        <dbReference type="Google" id="ProtNLM"/>
    </source>
</evidence>
<evidence type="ECO:0000256" key="2">
    <source>
        <dbReference type="ARBA" id="ARBA00022475"/>
    </source>
</evidence>
<keyword evidence="5 6" id="KW-0472">Membrane</keyword>
<dbReference type="InterPro" id="IPR052425">
    <property type="entry name" value="Uncharacterized_MFS-type"/>
</dbReference>
<comment type="subcellular location">
    <subcellularLocation>
        <location evidence="1">Cell membrane</location>
        <topology evidence="1">Multi-pass membrane protein</topology>
    </subcellularLocation>
</comment>
<evidence type="ECO:0000256" key="4">
    <source>
        <dbReference type="ARBA" id="ARBA00022989"/>
    </source>
</evidence>
<feature type="transmembrane region" description="Helical" evidence="6">
    <location>
        <begin position="56"/>
        <end position="81"/>
    </location>
</feature>
<keyword evidence="8" id="KW-1185">Reference proteome</keyword>
<dbReference type="RefSeq" id="WP_222964464.1">
    <property type="nucleotide sequence ID" value="NZ_JAINZZ010000025.1"/>
</dbReference>
<dbReference type="SUPFAM" id="SSF103473">
    <property type="entry name" value="MFS general substrate transporter"/>
    <property type="match status" value="1"/>
</dbReference>